<dbReference type="InterPro" id="IPR003613">
    <property type="entry name" value="Ubox_domain"/>
</dbReference>
<evidence type="ECO:0000256" key="11">
    <source>
        <dbReference type="ARBA" id="ARBA00023242"/>
    </source>
</evidence>
<keyword evidence="10" id="KW-0238">DNA-binding</keyword>
<dbReference type="InterPro" id="IPR018957">
    <property type="entry name" value="Znf_C3HC4_RING-type"/>
</dbReference>
<keyword evidence="6 12" id="KW-0863">Zinc-finger</keyword>
<gene>
    <name evidence="17" type="ORF">DEO72_LG3g3607</name>
</gene>
<keyword evidence="18" id="KW-1185">Reference proteome</keyword>
<dbReference type="Pfam" id="PF00097">
    <property type="entry name" value="zf-C3HC4"/>
    <property type="match status" value="1"/>
</dbReference>
<dbReference type="InterPro" id="IPR027370">
    <property type="entry name" value="Znf-RING_euk"/>
</dbReference>
<evidence type="ECO:0000256" key="6">
    <source>
        <dbReference type="ARBA" id="ARBA00022771"/>
    </source>
</evidence>
<dbReference type="PROSITE" id="PS51015">
    <property type="entry name" value="YDG"/>
    <property type="match status" value="1"/>
</dbReference>
<evidence type="ECO:0000256" key="7">
    <source>
        <dbReference type="ARBA" id="ARBA00022786"/>
    </source>
</evidence>
<feature type="domain" description="RING-type" evidence="15">
    <location>
        <begin position="138"/>
        <end position="177"/>
    </location>
</feature>
<feature type="domain" description="YDG" evidence="16">
    <location>
        <begin position="266"/>
        <end position="414"/>
    </location>
</feature>
<comment type="catalytic activity">
    <reaction evidence="1">
        <text>S-ubiquitinyl-[E2 ubiquitin-conjugating enzyme]-L-cysteine + [acceptor protein]-L-lysine = [E2 ubiquitin-conjugating enzyme]-L-cysteine + N(6)-ubiquitinyl-[acceptor protein]-L-lysine.</text>
        <dbReference type="EC" id="2.3.2.27"/>
    </reaction>
</comment>
<evidence type="ECO:0000256" key="9">
    <source>
        <dbReference type="ARBA" id="ARBA00022853"/>
    </source>
</evidence>
<dbReference type="SMART" id="SM00184">
    <property type="entry name" value="RING"/>
    <property type="match status" value="3"/>
</dbReference>
<dbReference type="SUPFAM" id="SSF88697">
    <property type="entry name" value="PUA domain-like"/>
    <property type="match status" value="1"/>
</dbReference>
<accession>A0A4D6LK11</accession>
<dbReference type="Pfam" id="PF02182">
    <property type="entry name" value="SAD_SRA"/>
    <property type="match status" value="1"/>
</dbReference>
<comment type="pathway">
    <text evidence="2">Protein modification; protein ubiquitination.</text>
</comment>
<dbReference type="GO" id="GO:0016567">
    <property type="term" value="P:protein ubiquitination"/>
    <property type="evidence" value="ECO:0007669"/>
    <property type="project" value="UniProtKB-UniPathway"/>
</dbReference>
<dbReference type="GO" id="GO:0044027">
    <property type="term" value="P:negative regulation of gene expression via chromosomal CpG island methylation"/>
    <property type="evidence" value="ECO:0007669"/>
    <property type="project" value="TreeGrafter"/>
</dbReference>
<dbReference type="GO" id="GO:0003677">
    <property type="term" value="F:DNA binding"/>
    <property type="evidence" value="ECO:0007669"/>
    <property type="project" value="UniProtKB-KW"/>
</dbReference>
<evidence type="ECO:0000256" key="12">
    <source>
        <dbReference type="PROSITE-ProRule" id="PRU00175"/>
    </source>
</evidence>
<dbReference type="InterPro" id="IPR015947">
    <property type="entry name" value="PUA-like_sf"/>
</dbReference>
<sequence length="677" mass="75751">MTSQLPCNSEGACMQCKAVPGEEETLICITCNSPWHLPCLSSPPATLAATVHWSCPDCSDINPHPSPLPSPLCNDLVTAMLAIENDDSLTQTQKAKKRQQLMTGKAPAQDEDEEEEEEEENETQSTNVWDMVSRSIKCSICLQLPERPVTTPCGHSFCLKCFQKWVRQGKKNCVQCRQLVPAKFTSQPRINSALVFAIRMARTNSNPNLGVDGTVNHFWHNQDRPDEPFTTERAQRKGRANAASGKIFVTVPTDHFGPITAEHDPMRNQGLLVGESWRDRLECRQWGAHFVPVGGIAGQSDRGAQSVVLSGGYVDDEDHGEWFLYTGSGGKDLSGNKRTNKSHSFDQQFEKYNLALQVSCLKGYPVRVVRSHKEKRSSYAPPTGVRYDGIYRIEKCWQIAGLQGFKVCRYLFVRCDNEPAPWTSDDRGDRPRPLPGIRELKKATITFERTESPSWDFDEEDSCWKWKKPPPPSKRKVQSEEPIEGVRAMSTRETTKFQLEILKKKLHIGFACMICEKVMVSPVTTPCAHNFCKSCLEDKFAGQALVRERSRGGRTLRSQKIVIPCPSCPIDISDYLQNIQVNVHLKDAIESLKANVANIEKSLESTEDAADGLDDNTDSGNQNSAKELNDLSEGSDVGELEDTDNERPHPEVTSTRKRQKGDDETQSPDAKIGKRIK</sequence>
<dbReference type="SMART" id="SM00249">
    <property type="entry name" value="PHD"/>
    <property type="match status" value="1"/>
</dbReference>
<dbReference type="InterPro" id="IPR011011">
    <property type="entry name" value="Znf_FYVE_PHD"/>
</dbReference>
<keyword evidence="11 13" id="KW-0539">Nucleus</keyword>
<reference evidence="17 18" key="1">
    <citation type="submission" date="2019-04" db="EMBL/GenBank/DDBJ databases">
        <title>An improved genome assembly and genetic linkage map for asparagus bean, Vigna unguiculata ssp. sesquipedialis.</title>
        <authorList>
            <person name="Xia Q."/>
            <person name="Zhang R."/>
            <person name="Dong Y."/>
        </authorList>
    </citation>
    <scope>NUCLEOTIDE SEQUENCE [LARGE SCALE GENOMIC DNA]</scope>
    <source>
        <tissue evidence="17">Leaf</tissue>
    </source>
</reference>
<dbReference type="SMART" id="SM00466">
    <property type="entry name" value="SRA"/>
    <property type="match status" value="1"/>
</dbReference>
<evidence type="ECO:0000256" key="4">
    <source>
        <dbReference type="ARBA" id="ARBA00022679"/>
    </source>
</evidence>
<dbReference type="UniPathway" id="UPA00143"/>
<dbReference type="PROSITE" id="PS50089">
    <property type="entry name" value="ZF_RING_2"/>
    <property type="match status" value="2"/>
</dbReference>
<dbReference type="FunFam" id="3.30.40.10:FF:000665">
    <property type="entry name" value="Predicted protein"/>
    <property type="match status" value="1"/>
</dbReference>
<protein>
    <recommendedName>
        <fullName evidence="3">RING-type E3 ubiquitin transferase</fullName>
        <ecNumber evidence="3">2.3.2.27</ecNumber>
    </recommendedName>
</protein>
<dbReference type="GO" id="GO:0008270">
    <property type="term" value="F:zinc ion binding"/>
    <property type="evidence" value="ECO:0007669"/>
    <property type="project" value="UniProtKB-KW"/>
</dbReference>
<evidence type="ECO:0000256" key="1">
    <source>
        <dbReference type="ARBA" id="ARBA00000900"/>
    </source>
</evidence>
<dbReference type="Gene3D" id="2.30.280.10">
    <property type="entry name" value="SRA-YDG"/>
    <property type="match status" value="1"/>
</dbReference>
<dbReference type="SUPFAM" id="SSF57850">
    <property type="entry name" value="RING/U-box"/>
    <property type="match status" value="2"/>
</dbReference>
<dbReference type="InterPro" id="IPR017907">
    <property type="entry name" value="Znf_RING_CS"/>
</dbReference>
<evidence type="ECO:0000256" key="2">
    <source>
        <dbReference type="ARBA" id="ARBA00004906"/>
    </source>
</evidence>
<dbReference type="AlphaFoldDB" id="A0A4D6LK11"/>
<keyword evidence="9" id="KW-0156">Chromatin regulator</keyword>
<dbReference type="Gramene" id="Vigun11g225300.1.v1.2">
    <property type="protein sequence ID" value="Vigun11g225300.1.v1.2"/>
    <property type="gene ID" value="Vigun11g225300.v1.2"/>
</dbReference>
<feature type="region of interest" description="Disordered" evidence="14">
    <location>
        <begin position="91"/>
        <end position="126"/>
    </location>
</feature>
<evidence type="ECO:0000256" key="13">
    <source>
        <dbReference type="PROSITE-ProRule" id="PRU00358"/>
    </source>
</evidence>
<dbReference type="Proteomes" id="UP000501690">
    <property type="component" value="Linkage Group LG3"/>
</dbReference>
<dbReference type="SUPFAM" id="SSF57903">
    <property type="entry name" value="FYVE/PHD zinc finger"/>
    <property type="match status" value="1"/>
</dbReference>
<proteinExistence type="predicted"/>
<feature type="region of interest" description="Disordered" evidence="14">
    <location>
        <begin position="606"/>
        <end position="677"/>
    </location>
</feature>
<dbReference type="InterPro" id="IPR036987">
    <property type="entry name" value="SRA-YDG_sf"/>
</dbReference>
<dbReference type="Pfam" id="PF13445">
    <property type="entry name" value="zf-RING_UBOX"/>
    <property type="match status" value="1"/>
</dbReference>
<dbReference type="OrthoDB" id="2270193at2759"/>
<evidence type="ECO:0000259" key="15">
    <source>
        <dbReference type="PROSITE" id="PS50089"/>
    </source>
</evidence>
<dbReference type="Gene3D" id="3.30.40.10">
    <property type="entry name" value="Zinc/RING finger domain, C3HC4 (zinc finger)"/>
    <property type="match status" value="3"/>
</dbReference>
<feature type="compositionally biased region" description="Acidic residues" evidence="14">
    <location>
        <begin position="606"/>
        <end position="617"/>
    </location>
</feature>
<evidence type="ECO:0000256" key="5">
    <source>
        <dbReference type="ARBA" id="ARBA00022723"/>
    </source>
</evidence>
<dbReference type="EMBL" id="CP039347">
    <property type="protein sequence ID" value="QCD89052.1"/>
    <property type="molecule type" value="Genomic_DNA"/>
</dbReference>
<evidence type="ECO:0000256" key="14">
    <source>
        <dbReference type="SAM" id="MobiDB-lite"/>
    </source>
</evidence>
<evidence type="ECO:0000313" key="17">
    <source>
        <dbReference type="EMBL" id="QCD89052.1"/>
    </source>
</evidence>
<keyword evidence="4" id="KW-0808">Transferase</keyword>
<evidence type="ECO:0000256" key="8">
    <source>
        <dbReference type="ARBA" id="ARBA00022833"/>
    </source>
</evidence>
<comment type="subcellular location">
    <subcellularLocation>
        <location evidence="13">Nucleus</location>
    </subcellularLocation>
</comment>
<name>A0A4D6LK11_VIGUN</name>
<dbReference type="EC" id="2.3.2.27" evidence="3"/>
<dbReference type="PROSITE" id="PS01359">
    <property type="entry name" value="ZF_PHD_1"/>
    <property type="match status" value="1"/>
</dbReference>
<feature type="compositionally biased region" description="Acidic residues" evidence="14">
    <location>
        <begin position="109"/>
        <end position="122"/>
    </location>
</feature>
<dbReference type="InterPro" id="IPR045134">
    <property type="entry name" value="UHRF1/2-like"/>
</dbReference>
<dbReference type="InterPro" id="IPR019786">
    <property type="entry name" value="Zinc_finger_PHD-type_CS"/>
</dbReference>
<dbReference type="GO" id="GO:0005634">
    <property type="term" value="C:nucleus"/>
    <property type="evidence" value="ECO:0007669"/>
    <property type="project" value="UniProtKB-SubCell"/>
</dbReference>
<dbReference type="GO" id="GO:0061630">
    <property type="term" value="F:ubiquitin protein ligase activity"/>
    <property type="evidence" value="ECO:0007669"/>
    <property type="project" value="UniProtKB-EC"/>
</dbReference>
<dbReference type="InterPro" id="IPR001965">
    <property type="entry name" value="Znf_PHD"/>
</dbReference>
<dbReference type="InterPro" id="IPR047498">
    <property type="entry name" value="RING-HC_ORTHRUS_rpt1"/>
</dbReference>
<evidence type="ECO:0000256" key="10">
    <source>
        <dbReference type="ARBA" id="ARBA00023125"/>
    </source>
</evidence>
<dbReference type="SMART" id="SM00504">
    <property type="entry name" value="Ubox"/>
    <property type="match status" value="1"/>
</dbReference>
<dbReference type="FunFam" id="2.30.280.10:FF:000002">
    <property type="entry name" value="E3 ubiquitin-protein ligase ORTHRUS 2"/>
    <property type="match status" value="1"/>
</dbReference>
<evidence type="ECO:0000313" key="18">
    <source>
        <dbReference type="Proteomes" id="UP000501690"/>
    </source>
</evidence>
<evidence type="ECO:0000259" key="16">
    <source>
        <dbReference type="PROSITE" id="PS51015"/>
    </source>
</evidence>
<keyword evidence="8" id="KW-0862">Zinc</keyword>
<evidence type="ECO:0000256" key="3">
    <source>
        <dbReference type="ARBA" id="ARBA00012483"/>
    </source>
</evidence>
<dbReference type="CDD" id="cd23138">
    <property type="entry name" value="RING-HC_ORTHRUS_rpt1"/>
    <property type="match status" value="1"/>
</dbReference>
<keyword evidence="7" id="KW-0833">Ubl conjugation pathway</keyword>
<dbReference type="PANTHER" id="PTHR14140">
    <property type="entry name" value="E3 UBIQUITIN-PROTEIN LIGASE UHRF-RELATED"/>
    <property type="match status" value="1"/>
</dbReference>
<dbReference type="InterPro" id="IPR001841">
    <property type="entry name" value="Znf_RING"/>
</dbReference>
<feature type="domain" description="RING-type" evidence="15">
    <location>
        <begin position="512"/>
        <end position="568"/>
    </location>
</feature>
<dbReference type="InterPro" id="IPR013083">
    <property type="entry name" value="Znf_RING/FYVE/PHD"/>
</dbReference>
<dbReference type="PROSITE" id="PS00518">
    <property type="entry name" value="ZF_RING_1"/>
    <property type="match status" value="1"/>
</dbReference>
<organism evidence="17 18">
    <name type="scientific">Vigna unguiculata</name>
    <name type="common">Cowpea</name>
    <dbReference type="NCBI Taxonomy" id="3917"/>
    <lineage>
        <taxon>Eukaryota</taxon>
        <taxon>Viridiplantae</taxon>
        <taxon>Streptophyta</taxon>
        <taxon>Embryophyta</taxon>
        <taxon>Tracheophyta</taxon>
        <taxon>Spermatophyta</taxon>
        <taxon>Magnoliopsida</taxon>
        <taxon>eudicotyledons</taxon>
        <taxon>Gunneridae</taxon>
        <taxon>Pentapetalae</taxon>
        <taxon>rosids</taxon>
        <taxon>fabids</taxon>
        <taxon>Fabales</taxon>
        <taxon>Fabaceae</taxon>
        <taxon>Papilionoideae</taxon>
        <taxon>50 kb inversion clade</taxon>
        <taxon>NPAAA clade</taxon>
        <taxon>indigoferoid/millettioid clade</taxon>
        <taxon>Phaseoleae</taxon>
        <taxon>Vigna</taxon>
    </lineage>
</organism>
<dbReference type="InterPro" id="IPR003105">
    <property type="entry name" value="SRA_YDG"/>
</dbReference>
<dbReference type="PANTHER" id="PTHR14140:SF46">
    <property type="entry name" value="E3 UBIQUITIN-PROTEIN LIGASE ORTHRUS 1-RELATED"/>
    <property type="match status" value="1"/>
</dbReference>
<keyword evidence="5" id="KW-0479">Metal-binding</keyword>